<dbReference type="InterPro" id="IPR044792">
    <property type="entry name" value="TAR1"/>
</dbReference>
<proteinExistence type="predicted"/>
<evidence type="ECO:0000256" key="1">
    <source>
        <dbReference type="SAM" id="MobiDB-lite"/>
    </source>
</evidence>
<dbReference type="AlphaFoldDB" id="A0A2G2V6V8"/>
<sequence>MIGKADIEGSKSNVAMNAWLPQASYPCVGFPLSTPVLSWLFDARGRSPKEPFPVRPPAGTRQPALTVGELEQSTDSRRVRNWDPRAQPSEPIFFPKLRIHFVDFHDHRPTVLIDQHPLWDLALDEIHRPIYAAIPNNPNRRQRLVVRHGPGTTRISPSPALPSRGLGPGPLLRTLLQTTIRTTEPSDSKVGLFPVTRRYEGNPYEAQVPQTHAADGAREAGYQFKYSLALSAPGFVGCPPRTPVTGIGARAKCRSTPPARTPQLLNTFVGSFCCAGFDNDPSAGSPTETLLRLLLPLNDKVQWTSRDVAGSEPPTSPNTGPNARQ</sequence>
<dbReference type="GO" id="GO:0043457">
    <property type="term" value="P:regulation of cellular respiration"/>
    <property type="evidence" value="ECO:0007669"/>
    <property type="project" value="InterPro"/>
</dbReference>
<dbReference type="Proteomes" id="UP000224567">
    <property type="component" value="Unassembled WGS sequence"/>
</dbReference>
<organism evidence="2 3">
    <name type="scientific">Capsicum baccatum</name>
    <name type="common">Peruvian pepper</name>
    <dbReference type="NCBI Taxonomy" id="33114"/>
    <lineage>
        <taxon>Eukaryota</taxon>
        <taxon>Viridiplantae</taxon>
        <taxon>Streptophyta</taxon>
        <taxon>Embryophyta</taxon>
        <taxon>Tracheophyta</taxon>
        <taxon>Spermatophyta</taxon>
        <taxon>Magnoliopsida</taxon>
        <taxon>eudicotyledons</taxon>
        <taxon>Gunneridae</taxon>
        <taxon>Pentapetalae</taxon>
        <taxon>asterids</taxon>
        <taxon>lamiids</taxon>
        <taxon>Solanales</taxon>
        <taxon>Solanaceae</taxon>
        <taxon>Solanoideae</taxon>
        <taxon>Capsiceae</taxon>
        <taxon>Capsicum</taxon>
    </lineage>
</organism>
<protein>
    <recommendedName>
        <fullName evidence="4">Protein TAR1</fullName>
    </recommendedName>
</protein>
<keyword evidence="3" id="KW-1185">Reference proteome</keyword>
<reference evidence="3" key="2">
    <citation type="journal article" date="2017" name="J. Anim. Genet.">
        <title>Multiple reference genome sequences of hot pepper reveal the massive evolution of plant disease resistance genes by retroduplication.</title>
        <authorList>
            <person name="Kim S."/>
            <person name="Park J."/>
            <person name="Yeom S.-I."/>
            <person name="Kim Y.-M."/>
            <person name="Seo E."/>
            <person name="Kim K.-T."/>
            <person name="Kim M.-S."/>
            <person name="Lee J.M."/>
            <person name="Cheong K."/>
            <person name="Shin H.-S."/>
            <person name="Kim S.-B."/>
            <person name="Han K."/>
            <person name="Lee J."/>
            <person name="Park M."/>
            <person name="Lee H.-A."/>
            <person name="Lee H.-Y."/>
            <person name="Lee Y."/>
            <person name="Oh S."/>
            <person name="Lee J.H."/>
            <person name="Choi E."/>
            <person name="Choi E."/>
            <person name="Lee S.E."/>
            <person name="Jeon J."/>
            <person name="Kim H."/>
            <person name="Choi G."/>
            <person name="Song H."/>
            <person name="Lee J."/>
            <person name="Lee S.-C."/>
            <person name="Kwon J.-K."/>
            <person name="Lee H.-Y."/>
            <person name="Koo N."/>
            <person name="Hong Y."/>
            <person name="Kim R.W."/>
            <person name="Kang W.-H."/>
            <person name="Huh J.H."/>
            <person name="Kang B.-C."/>
            <person name="Yang T.-J."/>
            <person name="Lee Y.-H."/>
            <person name="Bennetzen J.L."/>
            <person name="Choi D."/>
        </authorList>
    </citation>
    <scope>NUCLEOTIDE SEQUENCE [LARGE SCALE GENOMIC DNA]</scope>
    <source>
        <strain evidence="3">cv. PBC81</strain>
    </source>
</reference>
<dbReference type="PANTHER" id="PTHR47188">
    <property type="entry name" value="PROTEIN TAR1"/>
    <property type="match status" value="1"/>
</dbReference>
<evidence type="ECO:0000313" key="2">
    <source>
        <dbReference type="EMBL" id="PHT28715.1"/>
    </source>
</evidence>
<feature type="region of interest" description="Disordered" evidence="1">
    <location>
        <begin position="306"/>
        <end position="325"/>
    </location>
</feature>
<reference evidence="2 3" key="1">
    <citation type="journal article" date="2017" name="Genome Biol.">
        <title>New reference genome sequences of hot pepper reveal the massive evolution of plant disease-resistance genes by retroduplication.</title>
        <authorList>
            <person name="Kim S."/>
            <person name="Park J."/>
            <person name="Yeom S.I."/>
            <person name="Kim Y.M."/>
            <person name="Seo E."/>
            <person name="Kim K.T."/>
            <person name="Kim M.S."/>
            <person name="Lee J.M."/>
            <person name="Cheong K."/>
            <person name="Shin H.S."/>
            <person name="Kim S.B."/>
            <person name="Han K."/>
            <person name="Lee J."/>
            <person name="Park M."/>
            <person name="Lee H.A."/>
            <person name="Lee H.Y."/>
            <person name="Lee Y."/>
            <person name="Oh S."/>
            <person name="Lee J.H."/>
            <person name="Choi E."/>
            <person name="Choi E."/>
            <person name="Lee S.E."/>
            <person name="Jeon J."/>
            <person name="Kim H."/>
            <person name="Choi G."/>
            <person name="Song H."/>
            <person name="Lee J."/>
            <person name="Lee S.C."/>
            <person name="Kwon J.K."/>
            <person name="Lee H.Y."/>
            <person name="Koo N."/>
            <person name="Hong Y."/>
            <person name="Kim R.W."/>
            <person name="Kang W.H."/>
            <person name="Huh J.H."/>
            <person name="Kang B.C."/>
            <person name="Yang T.J."/>
            <person name="Lee Y.H."/>
            <person name="Bennetzen J.L."/>
            <person name="Choi D."/>
        </authorList>
    </citation>
    <scope>NUCLEOTIDE SEQUENCE [LARGE SCALE GENOMIC DNA]</scope>
    <source>
        <strain evidence="3">cv. PBC81</strain>
    </source>
</reference>
<evidence type="ECO:0000313" key="3">
    <source>
        <dbReference type="Proteomes" id="UP000224567"/>
    </source>
</evidence>
<comment type="caution">
    <text evidence="2">The sequence shown here is derived from an EMBL/GenBank/DDBJ whole genome shotgun (WGS) entry which is preliminary data.</text>
</comment>
<dbReference type="OrthoDB" id="1685618at2759"/>
<accession>A0A2G2V6V8</accession>
<gene>
    <name evidence="2" type="ORF">CQW23_31694</name>
</gene>
<evidence type="ECO:0008006" key="4">
    <source>
        <dbReference type="Google" id="ProtNLM"/>
    </source>
</evidence>
<dbReference type="PANTHER" id="PTHR47188:SF1">
    <property type="entry name" value="PROTEIN TAR1"/>
    <property type="match status" value="1"/>
</dbReference>
<dbReference type="EMBL" id="MLFT02000195">
    <property type="protein sequence ID" value="PHT28715.1"/>
    <property type="molecule type" value="Genomic_DNA"/>
</dbReference>
<name>A0A2G2V6V8_CAPBA</name>